<dbReference type="GO" id="GO:0032040">
    <property type="term" value="C:small-subunit processome"/>
    <property type="evidence" value="ECO:0007669"/>
    <property type="project" value="TreeGrafter"/>
</dbReference>
<accession>A0A136J322</accession>
<dbReference type="SUPFAM" id="SSF48371">
    <property type="entry name" value="ARM repeat"/>
    <property type="match status" value="2"/>
</dbReference>
<dbReference type="GO" id="GO:0030686">
    <property type="term" value="C:90S preribosome"/>
    <property type="evidence" value="ECO:0007669"/>
    <property type="project" value="TreeGrafter"/>
</dbReference>
<feature type="compositionally biased region" description="Basic residues" evidence="2">
    <location>
        <begin position="2561"/>
        <end position="2576"/>
    </location>
</feature>
<feature type="repeat" description="HEAT" evidence="1">
    <location>
        <begin position="2129"/>
        <end position="2167"/>
    </location>
</feature>
<feature type="domain" description="U3 small nucleolar RNA-associated protein 20" evidence="4">
    <location>
        <begin position="1630"/>
        <end position="1848"/>
    </location>
</feature>
<evidence type="ECO:0000256" key="2">
    <source>
        <dbReference type="SAM" id="MobiDB-lite"/>
    </source>
</evidence>
<dbReference type="InterPro" id="IPR011430">
    <property type="entry name" value="UTP20_N"/>
</dbReference>
<sequence length="2588" mass="290647">MHSTLSGRIIKPRKAFSTPHQKNHRWESFTTKISKLHSLDPLRKIRRHDLDKEDLDATTSYFRNGLEKWTDLNISKPYMAFRREVLPWSDSLPQLLHFQDKIFDALSRYISAYDKEALEPLLDLLTAFAHDLGARFEKYYPAALTLIVQVASRPQDAAVIEWTFACLAFLFKYLSKLIIPNIIPTYDTLAPLLGRDRNPPHIARFAAEALSFLVKKAAAPAHREKALPRLIQYARDDLEKNAESRQHGLYYHGLATMFAEAMKGQGRVVHTTGPEILRALIASVPSAQSLSTRPAMWSDLVCAVLVSLVHHTTSETFTPVFEIVLECAQQDSATEIESLRSCLYIRFFGTIAGVRKGSRIRQWPEVLGSVLDCLKRIAKVLQSADGQDQALFWQQVVVNVAIVWQLAPVDSIIPCITSFSGLMTNEPLMRWFIPFCSFFSQLDPDRFRSLFLKQFQKFVVLHWSEEPNEDLLCVLLPRMIEGRGLPGLSDPEDFSLPQSWQDQIVSKFERLEVSPFPEQGAANACDKDQKTWHDKCLPNYSALLQLLQITTVRPSTYGPIAELLLRKLKLALRPSQSIATEEARFIVTQGFSAYLKMTEATGQLDSSIGPLLRAAAPRYHDLTGFLEAMIEYEERLNGKRSPESEGSSQDGEESPLLKLLTVRLTPLWDSAVETLAQIGTTRYGDEPVAELAFRWLAIPSKRWDGPVNDSIAQQNRGRTDFECPNLSRLHAGGFEVQKVVSAPSDLLLQTFEEQQELTPPAPDNARSQALKVLAAVPSLAEKRSRKLVPFFLTWNQESSQQQTGDNDDDDEDEMSTESWSLFDKKALMKVFAQFTNPKVLFQSQQVYEALLRLLGNGDLEVQKTSLKAILAWKQEGVKPYQENLEYLLDDARFKNELTVLFQGDHQIKPEHRGEVMPVLLRLLYGRTISKKGVASGRGGQHATRLAVLRQLNVHDIGGFLDIALGDLQGIQVTENGRVREETFTQDVLPIRKQAGFLRMVEAIIDELGESVQSYTDKMLNPVLFCLVQACRNLKDKGDNDNDDSEGLENVSLHRTVRSSALKCLIALLRKAPGFDWDPYKEVIVREAVSPRIENLPTENTQGISGVLQLVWTLSASPKTALFLAIDGRIIRKLANCLPIEKSKDEVKVYALSIVRNLVKLSQQSALESEFNELIEEELLQPNLDLILSSITVVLKAKGEIGKDLLTACIESVVELSPLLRQYGQAAELIDVAVFLLSEPARRVSPKVKGSILSILESMLQIGDVNDNAELYGKVYSAIAVLFGYFRDRTNRQALCRVLAILSKDSPVDQEVSALCSRLNAFKENRMDEPDFETRLSAFNAITKARDVPFTTREWEPLIHNMLFYIRRDEDYGVLSANAADCICKFIEITAGLGSSANEGYLAMLGDVVLPAMHSNAKDESETVRRETVRVVGVMVTTLPSWPPVSDMVGLSPEPDEKESDPSFFSNILKPATARQMRALQFLIQVNHGQELNSRNLAHFFLPLLEHFIFGKEEGSDDQGIGAQAGTTVAEIAISLDWPQYRATLRRYIGYIQSKPEMQKQLVRLLGKFIDTLAVAHAEKNQDVMEVDGSAAAVETPKKRKLARTMPAAEKFSEDLLTNILPPLLDYIHEKDETTVSSRVPVGIVIVKILKLLPEEALNQKLPGVLTDICHILRSKAEESRVMARDTLAKMTLLLGPSCFGFVLDELRGALTKGYQLHVLSYTMHTILLHVIPQFQPGDLDYCLDTIVAVIMDDIFGVVGLEKDAEEYTSKMKEVKSSKSQDSMELIAKTASISHLVKLVQPLQSLLMEKLDLRMVRKIDDLLSRIATGLMGNAAAESRDTLMFCYEVIQKVYQSEKPEAEPKLDPKLRRYLIQKGAKKSGERGTTNKYTFKLTRFAIDVLRSVLRKHDSLRTAANITGFVPIFGDAIVAGHEEIKIATFKLLVVLVKVPFKNDDSEKLYKVAAKDAIRCLSSSTSTTTDIAQTSLKLMSTILRDRRDVPVKEAAVDMLLGKLKDDLTEPLYRHVTFNFLRSVLERKIETATVYDTLDYVGTIMVTNDDKDTRDLARGAFFQFLREYPQKKNRWAKQLTFVVANLQYDREGGRLSAMEIIHLLLMKAADDFVQEVATSCFIPLIMVLANDDSEKCRLAAAELIKEIFRKADKERTSKFLALVRNWLEQEDNLPVLRLGLQGFALYFEARDPTPKDKKDLNLLLASMVKLLEDYKSSSQDADLLITLLQTAPMLIEKHPAITLANSELWDLIPKPLAHSDAAVKLSSVRLLNTYLADFYQSNDVSAPGDTITGSQGLQITKEKVQQLLMHAVGVLNPAVISRWRRKSLKKSGSAAFPMDEANSADATEVDETLATEVSRVIVMLAKFLPVDETSNEEIAEDDEAADEQDEDEDDDEWNGVDDEDKDKAGTGAEVSLQTFISWLSHILIQETPPRAPYLVPKVGVADILSILLATLPATALADSSTLFTLLTPLHHLTDPNIPVPQSADSLFTTRYEGLKTKAEETMDALQRRVGTAAYTTALMRVTEHARKRREARSRKRKIEAVSAPDRYGKWKKGRLDRKVHRRKERGQENRSRRHAY</sequence>
<organism evidence="5 6">
    <name type="scientific">Microdochium bolleyi</name>
    <dbReference type="NCBI Taxonomy" id="196109"/>
    <lineage>
        <taxon>Eukaryota</taxon>
        <taxon>Fungi</taxon>
        <taxon>Dikarya</taxon>
        <taxon>Ascomycota</taxon>
        <taxon>Pezizomycotina</taxon>
        <taxon>Sordariomycetes</taxon>
        <taxon>Xylariomycetidae</taxon>
        <taxon>Xylariales</taxon>
        <taxon>Microdochiaceae</taxon>
        <taxon>Microdochium</taxon>
    </lineage>
</organism>
<dbReference type="InterPro" id="IPR021133">
    <property type="entry name" value="HEAT_type_2"/>
</dbReference>
<dbReference type="InterPro" id="IPR011989">
    <property type="entry name" value="ARM-like"/>
</dbReference>
<dbReference type="EMBL" id="KQ964250">
    <property type="protein sequence ID" value="KXJ91601.1"/>
    <property type="molecule type" value="Genomic_DNA"/>
</dbReference>
<dbReference type="InterPro" id="IPR046523">
    <property type="entry name" value="UTP20_dom"/>
</dbReference>
<feature type="region of interest" description="Disordered" evidence="2">
    <location>
        <begin position="2535"/>
        <end position="2588"/>
    </location>
</feature>
<feature type="region of interest" description="Disordered" evidence="2">
    <location>
        <begin position="2381"/>
        <end position="2418"/>
    </location>
</feature>
<dbReference type="PANTHER" id="PTHR17695">
    <property type="entry name" value="SMALL SUBUNIT PROCESSOME COMPONENT 20 HOMOLOG"/>
    <property type="match status" value="1"/>
</dbReference>
<dbReference type="InterPro" id="IPR052575">
    <property type="entry name" value="SSU_processome_comp_20"/>
</dbReference>
<dbReference type="Proteomes" id="UP000070501">
    <property type="component" value="Unassembled WGS sequence"/>
</dbReference>
<dbReference type="OrthoDB" id="360653at2759"/>
<dbReference type="Pfam" id="PF20416">
    <property type="entry name" value="UTP20"/>
    <property type="match status" value="1"/>
</dbReference>
<name>A0A136J322_9PEZI</name>
<dbReference type="STRING" id="196109.A0A136J322"/>
<dbReference type="FunCoup" id="A0A136J322">
    <property type="interactions" value="942"/>
</dbReference>
<dbReference type="Pfam" id="PF07539">
    <property type="entry name" value="UTP20_N"/>
    <property type="match status" value="1"/>
</dbReference>
<dbReference type="Gene3D" id="1.25.10.10">
    <property type="entry name" value="Leucine-rich Repeat Variant"/>
    <property type="match status" value="3"/>
</dbReference>
<evidence type="ECO:0000259" key="3">
    <source>
        <dbReference type="Pfam" id="PF07539"/>
    </source>
</evidence>
<dbReference type="InterPro" id="IPR016024">
    <property type="entry name" value="ARM-type_fold"/>
</dbReference>
<reference evidence="6" key="1">
    <citation type="submission" date="2016-02" db="EMBL/GenBank/DDBJ databases">
        <title>Draft genome sequence of Microdochium bolleyi, a fungal endophyte of beachgrass.</title>
        <authorList>
            <consortium name="DOE Joint Genome Institute"/>
            <person name="David A.S."/>
            <person name="May G."/>
            <person name="Haridas S."/>
            <person name="Lim J."/>
            <person name="Wang M."/>
            <person name="Labutti K."/>
            <person name="Lipzen A."/>
            <person name="Barry K."/>
            <person name="Grigoriev I.V."/>
        </authorList>
    </citation>
    <scope>NUCLEOTIDE SEQUENCE [LARGE SCALE GENOMIC DNA]</scope>
    <source>
        <strain evidence="6">J235TASD1</strain>
    </source>
</reference>
<feature type="compositionally biased region" description="Acidic residues" evidence="2">
    <location>
        <begin position="2381"/>
        <end position="2412"/>
    </location>
</feature>
<proteinExistence type="predicted"/>
<dbReference type="PROSITE" id="PS50077">
    <property type="entry name" value="HEAT_REPEAT"/>
    <property type="match status" value="1"/>
</dbReference>
<protein>
    <submittedName>
        <fullName evidence="5">Armadillo-type protein</fullName>
    </submittedName>
</protein>
<evidence type="ECO:0000313" key="6">
    <source>
        <dbReference type="Proteomes" id="UP000070501"/>
    </source>
</evidence>
<dbReference type="InParanoid" id="A0A136J322"/>
<evidence type="ECO:0000313" key="5">
    <source>
        <dbReference type="EMBL" id="KXJ91601.1"/>
    </source>
</evidence>
<evidence type="ECO:0000256" key="1">
    <source>
        <dbReference type="PROSITE-ProRule" id="PRU00103"/>
    </source>
</evidence>
<keyword evidence="6" id="KW-1185">Reference proteome</keyword>
<feature type="compositionally biased region" description="Basic residues" evidence="2">
    <location>
        <begin position="2537"/>
        <end position="2549"/>
    </location>
</feature>
<feature type="domain" description="U3 small nucleolar RNA-associated protein 20 N-terminal" evidence="3">
    <location>
        <begin position="818"/>
        <end position="1419"/>
    </location>
</feature>
<evidence type="ECO:0000259" key="4">
    <source>
        <dbReference type="Pfam" id="PF20416"/>
    </source>
</evidence>
<feature type="region of interest" description="Disordered" evidence="2">
    <location>
        <begin position="1"/>
        <end position="21"/>
    </location>
</feature>
<gene>
    <name evidence="5" type="ORF">Micbo1qcDRAFT_225409</name>
</gene>
<dbReference type="PANTHER" id="PTHR17695:SF11">
    <property type="entry name" value="SMALL SUBUNIT PROCESSOME COMPONENT 20 HOMOLOG"/>
    <property type="match status" value="1"/>
</dbReference>